<reference evidence="2 3" key="1">
    <citation type="journal article" date="2017" name="Infect. Genet. Evol.">
        <title>Comparative genome analysis of fish pathogen Flavobacterium columnare reveals extensive sequence diversity within the species.</title>
        <authorList>
            <person name="Kayansamruaj P."/>
            <person name="Dong H.T."/>
            <person name="Hirono I."/>
            <person name="Kondo H."/>
            <person name="Senapin S."/>
            <person name="Rodkhum C."/>
        </authorList>
    </citation>
    <scope>NUCLEOTIDE SEQUENCE [LARGE SCALE GENOMIC DNA]</scope>
    <source>
        <strain evidence="2 3">1214</strain>
    </source>
</reference>
<gene>
    <name evidence="2" type="ORF">BWK62_01005</name>
</gene>
<dbReference type="AlphaFoldDB" id="A0A246GDP2"/>
<feature type="transmembrane region" description="Helical" evidence="1">
    <location>
        <begin position="12"/>
        <end position="35"/>
    </location>
</feature>
<evidence type="ECO:0000313" key="2">
    <source>
        <dbReference type="EMBL" id="OWP79532.1"/>
    </source>
</evidence>
<feature type="transmembrane region" description="Helical" evidence="1">
    <location>
        <begin position="140"/>
        <end position="164"/>
    </location>
</feature>
<proteinExistence type="predicted"/>
<evidence type="ECO:0000313" key="3">
    <source>
        <dbReference type="Proteomes" id="UP000198034"/>
    </source>
</evidence>
<accession>A0A246GDP2</accession>
<keyword evidence="1" id="KW-0472">Membrane</keyword>
<dbReference type="PANTHER" id="PTHR34219">
    <property type="entry name" value="IRON-REGULATED INNER MEMBRANE PROTEIN-RELATED"/>
    <property type="match status" value="1"/>
</dbReference>
<dbReference type="EMBL" id="MTCY01000002">
    <property type="protein sequence ID" value="OWP79532.1"/>
    <property type="molecule type" value="Genomic_DNA"/>
</dbReference>
<protein>
    <submittedName>
        <fullName evidence="2">Peptidase M4</fullName>
    </submittedName>
</protein>
<keyword evidence="1" id="KW-0812">Transmembrane</keyword>
<comment type="caution">
    <text evidence="2">The sequence shown here is derived from an EMBL/GenBank/DDBJ whole genome shotgun (WGS) entry which is preliminary data.</text>
</comment>
<organism evidence="2 3">
    <name type="scientific">Flavobacterium columnare</name>
    <dbReference type="NCBI Taxonomy" id="996"/>
    <lineage>
        <taxon>Bacteria</taxon>
        <taxon>Pseudomonadati</taxon>
        <taxon>Bacteroidota</taxon>
        <taxon>Flavobacteriia</taxon>
        <taxon>Flavobacteriales</taxon>
        <taxon>Flavobacteriaceae</taxon>
        <taxon>Flavobacterium</taxon>
    </lineage>
</organism>
<feature type="transmembrane region" description="Helical" evidence="1">
    <location>
        <begin position="347"/>
        <end position="368"/>
    </location>
</feature>
<feature type="transmembrane region" description="Helical" evidence="1">
    <location>
        <begin position="196"/>
        <end position="216"/>
    </location>
</feature>
<name>A0A246GDP2_9FLAO</name>
<dbReference type="Proteomes" id="UP000198034">
    <property type="component" value="Unassembled WGS sequence"/>
</dbReference>
<dbReference type="InterPro" id="IPR005625">
    <property type="entry name" value="PepSY-ass_TM"/>
</dbReference>
<dbReference type="Pfam" id="PF03929">
    <property type="entry name" value="PepSY_TM"/>
    <property type="match status" value="1"/>
</dbReference>
<evidence type="ECO:0000256" key="1">
    <source>
        <dbReference type="SAM" id="Phobius"/>
    </source>
</evidence>
<dbReference type="PANTHER" id="PTHR34219:SF3">
    <property type="entry name" value="BLL7967 PROTEIN"/>
    <property type="match status" value="1"/>
</dbReference>
<sequence>MKKNSFKQKTRKIHLWLGLISGIIVFIVATTGALYTFKEEIQTWNQQHPKVKTQNSLLLTPSILRNIATKKFPNKEIHAIKYNGTNKAAEIIFYKDSPSYHIVLYLNPYNGKIIKISDLNTGFFHFIFEGHMYLWLPHSIGQIIVATATLLFMFLVITGIILWYPKRNKEIKKRIWFQWKEGIKWKRKNFDLHNIIGFYTSLFALIFIITGLVWGFPWFGYLYYKAIGGEKSMIYQEPTAFYKNKNLKNSSLSLDKAWSIMKSEYPNAQSIEIHPPLNDSTSIACNSNSESNTLWRTDYRYFDQYSLEEKKVNHLWGQLKDADNSDKLLRMNYDIHTGAIGGLAGKIFAFLISLLIASLPITGFLIWWGRKNK</sequence>
<dbReference type="OrthoDB" id="111691at2"/>
<keyword evidence="1" id="KW-1133">Transmembrane helix</keyword>